<comment type="caution">
    <text evidence="1">The sequence shown here is derived from an EMBL/GenBank/DDBJ whole genome shotgun (WGS) entry which is preliminary data.</text>
</comment>
<reference evidence="1" key="1">
    <citation type="journal article" date="2014" name="Front. Microbiol.">
        <title>High frequency of phylogenetically diverse reductive dehalogenase-homologous genes in deep subseafloor sedimentary metagenomes.</title>
        <authorList>
            <person name="Kawai M."/>
            <person name="Futagami T."/>
            <person name="Toyoda A."/>
            <person name="Takaki Y."/>
            <person name="Nishi S."/>
            <person name="Hori S."/>
            <person name="Arai W."/>
            <person name="Tsubouchi T."/>
            <person name="Morono Y."/>
            <person name="Uchiyama I."/>
            <person name="Ito T."/>
            <person name="Fujiyama A."/>
            <person name="Inagaki F."/>
            <person name="Takami H."/>
        </authorList>
    </citation>
    <scope>NUCLEOTIDE SEQUENCE</scope>
    <source>
        <strain evidence="1">Expedition CK06-06</strain>
    </source>
</reference>
<organism evidence="1">
    <name type="scientific">marine sediment metagenome</name>
    <dbReference type="NCBI Taxonomy" id="412755"/>
    <lineage>
        <taxon>unclassified sequences</taxon>
        <taxon>metagenomes</taxon>
        <taxon>ecological metagenomes</taxon>
    </lineage>
</organism>
<dbReference type="AlphaFoldDB" id="X1R4F0"/>
<name>X1R4F0_9ZZZZ</name>
<dbReference type="EMBL" id="BARW01010386">
    <property type="protein sequence ID" value="GAI75627.1"/>
    <property type="molecule type" value="Genomic_DNA"/>
</dbReference>
<proteinExistence type="predicted"/>
<sequence length="148" mass="15894">MPEIINPLTFDDLPVKPPLVGRPLISEDLQQTVALLVGWDKATRRLVSVSPSGVLHIAQSPVKGIINALAASNGFTGQGDNISTSEVLIKAKPTNTGTIWINISAAAANNVGYPLDAGEYVVFSVNNLHSVNYYFTTKDDWGIVVYTK</sequence>
<evidence type="ECO:0000313" key="1">
    <source>
        <dbReference type="EMBL" id="GAI75627.1"/>
    </source>
</evidence>
<accession>X1R4F0</accession>
<protein>
    <submittedName>
        <fullName evidence="1">Uncharacterized protein</fullName>
    </submittedName>
</protein>
<gene>
    <name evidence="1" type="ORF">S12H4_20472</name>
</gene>